<dbReference type="Proteomes" id="UP000886611">
    <property type="component" value="Unassembled WGS sequence"/>
</dbReference>
<dbReference type="GO" id="GO:0005643">
    <property type="term" value="C:nuclear pore"/>
    <property type="evidence" value="ECO:0007669"/>
    <property type="project" value="TreeGrafter"/>
</dbReference>
<gene>
    <name evidence="1" type="primary">Aaas_1</name>
    <name evidence="1" type="ORF">GTO96_0014342</name>
</gene>
<sequence>MRLLERCVWYSVYSKDRSSKSFESWCFLSYYMVTGCWSPDGSRLLFAVQGERLIYSLSFMDTPGEPLGQVGGSKMASVVADLSETTFNTLSGEVRIGGEVQSLVWDPRGERLAVLIKGDPDRDTRPIIAIFKTRNSPVFELLPCQDRVQFLIHNENIAYGGLCNNRLVQPSLLLQRITLDNEDFAS</sequence>
<proteinExistence type="predicted"/>
<dbReference type="GO" id="GO:0006913">
    <property type="term" value="P:nucleocytoplasmic transport"/>
    <property type="evidence" value="ECO:0007669"/>
    <property type="project" value="TreeGrafter"/>
</dbReference>
<protein>
    <submittedName>
        <fullName evidence="1">AAAS protein</fullName>
    </submittedName>
</protein>
<keyword evidence="2" id="KW-1185">Reference proteome</keyword>
<dbReference type="PANTHER" id="PTHR14494:SF0">
    <property type="entry name" value="ALADIN"/>
    <property type="match status" value="1"/>
</dbReference>
<comment type="caution">
    <text evidence="1">The sequence shown here is derived from an EMBL/GenBank/DDBJ whole genome shotgun (WGS) entry which is preliminary data.</text>
</comment>
<accession>A0A8X8BRP9</accession>
<reference evidence="1 2" key="1">
    <citation type="journal article" date="2021" name="Cell">
        <title>Tracing the genetic footprints of vertebrate landing in non-teleost ray-finned fishes.</title>
        <authorList>
            <person name="Bi X."/>
            <person name="Wang K."/>
            <person name="Yang L."/>
            <person name="Pan H."/>
            <person name="Jiang H."/>
            <person name="Wei Q."/>
            <person name="Fang M."/>
            <person name="Yu H."/>
            <person name="Zhu C."/>
            <person name="Cai Y."/>
            <person name="He Y."/>
            <person name="Gan X."/>
            <person name="Zeng H."/>
            <person name="Yu D."/>
            <person name="Zhu Y."/>
            <person name="Jiang H."/>
            <person name="Qiu Q."/>
            <person name="Yang H."/>
            <person name="Zhang Y.E."/>
            <person name="Wang W."/>
            <person name="Zhu M."/>
            <person name="He S."/>
            <person name="Zhang G."/>
        </authorList>
    </citation>
    <scope>NUCLEOTIDE SEQUENCE [LARGE SCALE GENOMIC DNA]</scope>
    <source>
        <strain evidence="1">Bchr_013</strain>
    </source>
</reference>
<dbReference type="AlphaFoldDB" id="A0A8X8BRP9"/>
<name>A0A8X8BRP9_POLSE</name>
<dbReference type="PANTHER" id="PTHR14494">
    <property type="entry name" value="ALADIN/ADRACALIN/AAAS"/>
    <property type="match status" value="1"/>
</dbReference>
<feature type="non-terminal residue" evidence="1">
    <location>
        <position position="1"/>
    </location>
</feature>
<dbReference type="InterPro" id="IPR045139">
    <property type="entry name" value="Aladin"/>
</dbReference>
<evidence type="ECO:0000313" key="1">
    <source>
        <dbReference type="EMBL" id="KAG2467938.1"/>
    </source>
</evidence>
<evidence type="ECO:0000313" key="2">
    <source>
        <dbReference type="Proteomes" id="UP000886611"/>
    </source>
</evidence>
<dbReference type="EMBL" id="JAATIS010000485">
    <property type="protein sequence ID" value="KAG2467938.1"/>
    <property type="molecule type" value="Genomic_DNA"/>
</dbReference>
<feature type="non-terminal residue" evidence="1">
    <location>
        <position position="186"/>
    </location>
</feature>
<dbReference type="SUPFAM" id="SSF82171">
    <property type="entry name" value="DPP6 N-terminal domain-like"/>
    <property type="match status" value="1"/>
</dbReference>
<organism evidence="1 2">
    <name type="scientific">Polypterus senegalus</name>
    <name type="common">Senegal bichir</name>
    <dbReference type="NCBI Taxonomy" id="55291"/>
    <lineage>
        <taxon>Eukaryota</taxon>
        <taxon>Metazoa</taxon>
        <taxon>Chordata</taxon>
        <taxon>Craniata</taxon>
        <taxon>Vertebrata</taxon>
        <taxon>Euteleostomi</taxon>
        <taxon>Actinopterygii</taxon>
        <taxon>Polypteriformes</taxon>
        <taxon>Polypteridae</taxon>
        <taxon>Polypterus</taxon>
    </lineage>
</organism>